<dbReference type="AlphaFoldDB" id="A0A177B776"/>
<dbReference type="EMBL" id="LWCA01000187">
    <property type="protein sequence ID" value="OAF70106.1"/>
    <property type="molecule type" value="Genomic_DNA"/>
</dbReference>
<name>A0A177B776_9BILA</name>
<gene>
    <name evidence="1" type="ORF">A3Q56_02136</name>
</gene>
<keyword evidence="2" id="KW-1185">Reference proteome</keyword>
<sequence>MEQSDYRNLSELTIDEIFCCAEKYLKYNAMAVPLFKLYCTMTKYTGKVYLKTFRKLMMCYTRNYLKKFELFYIILHMIEMFDIEKLKMHHLYSSTDETVESLLTDVIMNPNTSFFLYYKSFINKIFVQFDVYTFIDVYSIWNTKDMIELNLPLFAEIQIQMINWSSLNEFYNCVSIFNKCSTTDKKKVNGYIAYVINDSEVWVQFDNEIKIAL</sequence>
<protein>
    <submittedName>
        <fullName evidence="1">Uncharacterized protein</fullName>
    </submittedName>
</protein>
<reference evidence="1 2" key="1">
    <citation type="submission" date="2016-04" db="EMBL/GenBank/DDBJ databases">
        <title>The genome of Intoshia linei affirms orthonectids as highly simplified spiralians.</title>
        <authorList>
            <person name="Mikhailov K.V."/>
            <person name="Slusarev G.S."/>
            <person name="Nikitin M.A."/>
            <person name="Logacheva M.D."/>
            <person name="Penin A."/>
            <person name="Aleoshin V."/>
            <person name="Panchin Y.V."/>
        </authorList>
    </citation>
    <scope>NUCLEOTIDE SEQUENCE [LARGE SCALE GENOMIC DNA]</scope>
    <source>
        <strain evidence="1">Intl2013</strain>
        <tissue evidence="1">Whole animal</tissue>
    </source>
</reference>
<comment type="caution">
    <text evidence="1">The sequence shown here is derived from an EMBL/GenBank/DDBJ whole genome shotgun (WGS) entry which is preliminary data.</text>
</comment>
<dbReference type="Proteomes" id="UP000078046">
    <property type="component" value="Unassembled WGS sequence"/>
</dbReference>
<evidence type="ECO:0000313" key="2">
    <source>
        <dbReference type="Proteomes" id="UP000078046"/>
    </source>
</evidence>
<evidence type="ECO:0000313" key="1">
    <source>
        <dbReference type="EMBL" id="OAF70106.1"/>
    </source>
</evidence>
<accession>A0A177B776</accession>
<organism evidence="1 2">
    <name type="scientific">Intoshia linei</name>
    <dbReference type="NCBI Taxonomy" id="1819745"/>
    <lineage>
        <taxon>Eukaryota</taxon>
        <taxon>Metazoa</taxon>
        <taxon>Spiralia</taxon>
        <taxon>Lophotrochozoa</taxon>
        <taxon>Mesozoa</taxon>
        <taxon>Orthonectida</taxon>
        <taxon>Rhopaluridae</taxon>
        <taxon>Intoshia</taxon>
    </lineage>
</organism>
<proteinExistence type="predicted"/>